<dbReference type="STRING" id="1429043.X474_20715"/>
<comment type="caution">
    <text evidence="4">The sequence shown here is derived from an EMBL/GenBank/DDBJ whole genome shotgun (WGS) entry which is preliminary data.</text>
</comment>
<dbReference type="EMBL" id="AZAC01000034">
    <property type="protein sequence ID" value="KIX12327.1"/>
    <property type="molecule type" value="Genomic_DNA"/>
</dbReference>
<gene>
    <name evidence="4" type="ORF">X474_20715</name>
</gene>
<sequence>MRKTSKILIQLLLVLILVGAGALGFYALKASKKPVAKKKPQILAPLVRVVKAVPQTMASEVMGEGTVSMARKSSLSAEVGGRVVFVSPGLVAGGQFKKGMPLLSIDPSNYEIQVTLAKAKIKEAETLLKTAREEAVVAKEEWRRLLSGQRQKEPSPLVLREPQMEEAQARLQAARASLEKARLDLSRCMIKAPFDGIVEAKHADLGQYLNMGAKVADLYGTDSAEIVVPLENKDLAWISVPHLTPNSESGSPALVSAAFAGKEHTWQGRVVRAEALLDPATRLVPVVVEVKKPYAKLPPLASGLFVTVAIKGKTLNNVYLIPRTAVKQGNIAWVTGKDGVLRFKKLTIARFQGNQAVVSQGLENGDLVITSHLQAVSDGMKVRTVLNQEEKNL</sequence>
<dbReference type="Gene3D" id="1.10.287.470">
    <property type="entry name" value="Helix hairpin bin"/>
    <property type="match status" value="1"/>
</dbReference>
<dbReference type="PANTHER" id="PTHR30469">
    <property type="entry name" value="MULTIDRUG RESISTANCE PROTEIN MDTA"/>
    <property type="match status" value="1"/>
</dbReference>
<name>A0A0D2GBQ1_9BACT</name>
<dbReference type="OrthoDB" id="9806939at2"/>
<comment type="similarity">
    <text evidence="1">Belongs to the membrane fusion protein (MFP) (TC 8.A.1) family.</text>
</comment>
<dbReference type="RefSeq" id="WP_044351009.1">
    <property type="nucleotide sequence ID" value="NZ_AZAC01000034.1"/>
</dbReference>
<dbReference type="InterPro" id="IPR058627">
    <property type="entry name" value="MdtA-like_C"/>
</dbReference>
<evidence type="ECO:0000313" key="5">
    <source>
        <dbReference type="Proteomes" id="UP000032233"/>
    </source>
</evidence>
<dbReference type="Gene3D" id="2.40.30.170">
    <property type="match status" value="1"/>
</dbReference>
<dbReference type="InterPro" id="IPR006143">
    <property type="entry name" value="RND_pump_MFP"/>
</dbReference>
<feature type="domain" description="Multidrug resistance protein MdtA-like C-terminal permuted SH3" evidence="3">
    <location>
        <begin position="317"/>
        <end position="374"/>
    </location>
</feature>
<accession>A0A0D2GBQ1</accession>
<dbReference type="Gene3D" id="2.40.50.100">
    <property type="match status" value="1"/>
</dbReference>
<evidence type="ECO:0000256" key="1">
    <source>
        <dbReference type="ARBA" id="ARBA00009477"/>
    </source>
</evidence>
<dbReference type="Proteomes" id="UP000032233">
    <property type="component" value="Unassembled WGS sequence"/>
</dbReference>
<dbReference type="AlphaFoldDB" id="A0A0D2GBQ1"/>
<dbReference type="GO" id="GO:1990281">
    <property type="term" value="C:efflux pump complex"/>
    <property type="evidence" value="ECO:0007669"/>
    <property type="project" value="TreeGrafter"/>
</dbReference>
<evidence type="ECO:0000256" key="2">
    <source>
        <dbReference type="SAM" id="Coils"/>
    </source>
</evidence>
<dbReference type="Pfam" id="PF25967">
    <property type="entry name" value="RND-MFP_C"/>
    <property type="match status" value="1"/>
</dbReference>
<feature type="coiled-coil region" evidence="2">
    <location>
        <begin position="114"/>
        <end position="184"/>
    </location>
</feature>
<evidence type="ECO:0000313" key="4">
    <source>
        <dbReference type="EMBL" id="KIX12327.1"/>
    </source>
</evidence>
<keyword evidence="5" id="KW-1185">Reference proteome</keyword>
<dbReference type="SUPFAM" id="SSF111369">
    <property type="entry name" value="HlyD-like secretion proteins"/>
    <property type="match status" value="1"/>
</dbReference>
<dbReference type="InParanoid" id="A0A0D2GBQ1"/>
<dbReference type="PANTHER" id="PTHR30469:SF12">
    <property type="entry name" value="MULTIDRUG RESISTANCE PROTEIN MDTA"/>
    <property type="match status" value="1"/>
</dbReference>
<dbReference type="GO" id="GO:0015562">
    <property type="term" value="F:efflux transmembrane transporter activity"/>
    <property type="evidence" value="ECO:0007669"/>
    <property type="project" value="TreeGrafter"/>
</dbReference>
<evidence type="ECO:0000259" key="3">
    <source>
        <dbReference type="Pfam" id="PF25967"/>
    </source>
</evidence>
<proteinExistence type="inferred from homology"/>
<dbReference type="NCBIfam" id="TIGR01730">
    <property type="entry name" value="RND_mfp"/>
    <property type="match status" value="1"/>
</dbReference>
<protein>
    <recommendedName>
        <fullName evidence="3">Multidrug resistance protein MdtA-like C-terminal permuted SH3 domain-containing protein</fullName>
    </recommendedName>
</protein>
<dbReference type="Gene3D" id="2.40.420.20">
    <property type="match status" value="1"/>
</dbReference>
<keyword evidence="2" id="KW-0175">Coiled coil</keyword>
<organism evidence="4 5">
    <name type="scientific">Dethiosulfatarculus sandiegensis</name>
    <dbReference type="NCBI Taxonomy" id="1429043"/>
    <lineage>
        <taxon>Bacteria</taxon>
        <taxon>Pseudomonadati</taxon>
        <taxon>Thermodesulfobacteriota</taxon>
        <taxon>Desulfarculia</taxon>
        <taxon>Desulfarculales</taxon>
        <taxon>Desulfarculaceae</taxon>
        <taxon>Dethiosulfatarculus</taxon>
    </lineage>
</organism>
<reference evidence="4 5" key="1">
    <citation type="submission" date="2013-11" db="EMBL/GenBank/DDBJ databases">
        <title>Metagenomic analysis of a methanogenic consortium involved in long chain n-alkane degradation.</title>
        <authorList>
            <person name="Davidova I.A."/>
            <person name="Callaghan A.V."/>
            <person name="Wawrik B."/>
            <person name="Pruitt S."/>
            <person name="Marks C."/>
            <person name="Duncan K.E."/>
            <person name="Suflita J.M."/>
        </authorList>
    </citation>
    <scope>NUCLEOTIDE SEQUENCE [LARGE SCALE GENOMIC DNA]</scope>
    <source>
        <strain evidence="4 5">SPR</strain>
    </source>
</reference>